<gene>
    <name evidence="1" type="ORF">BDD14_1406</name>
</gene>
<reference evidence="1 2" key="1">
    <citation type="submission" date="2019-02" db="EMBL/GenBank/DDBJ databases">
        <title>Genomic Encyclopedia of Archaeal and Bacterial Type Strains, Phase II (KMG-II): from individual species to whole genera.</title>
        <authorList>
            <person name="Goeker M."/>
        </authorList>
    </citation>
    <scope>NUCLEOTIDE SEQUENCE [LARGE SCALE GENOMIC DNA]</scope>
    <source>
        <strain evidence="1 2">DSM 18101</strain>
    </source>
</reference>
<dbReference type="Proteomes" id="UP000292958">
    <property type="component" value="Unassembled WGS sequence"/>
</dbReference>
<dbReference type="EMBL" id="SHKW01000001">
    <property type="protein sequence ID" value="RZU39993.1"/>
    <property type="molecule type" value="Genomic_DNA"/>
</dbReference>
<comment type="caution">
    <text evidence="1">The sequence shown here is derived from an EMBL/GenBank/DDBJ whole genome shotgun (WGS) entry which is preliminary data.</text>
</comment>
<sequence length="41" mass="4523">MVGCLSMIGGRASGDWQAFIGFRKLFPNLLPGKKEYPSGHR</sequence>
<organism evidence="1 2">
    <name type="scientific">Edaphobacter modestus</name>
    <dbReference type="NCBI Taxonomy" id="388466"/>
    <lineage>
        <taxon>Bacteria</taxon>
        <taxon>Pseudomonadati</taxon>
        <taxon>Acidobacteriota</taxon>
        <taxon>Terriglobia</taxon>
        <taxon>Terriglobales</taxon>
        <taxon>Acidobacteriaceae</taxon>
        <taxon>Edaphobacter</taxon>
    </lineage>
</organism>
<proteinExistence type="predicted"/>
<dbReference type="AlphaFoldDB" id="A0A4Q7YSQ9"/>
<evidence type="ECO:0000313" key="2">
    <source>
        <dbReference type="Proteomes" id="UP000292958"/>
    </source>
</evidence>
<keyword evidence="2" id="KW-1185">Reference proteome</keyword>
<name>A0A4Q7YSQ9_9BACT</name>
<evidence type="ECO:0000313" key="1">
    <source>
        <dbReference type="EMBL" id="RZU39993.1"/>
    </source>
</evidence>
<protein>
    <submittedName>
        <fullName evidence="1">Uncharacterized protein</fullName>
    </submittedName>
</protein>
<accession>A0A4Q7YSQ9</accession>